<evidence type="ECO:0000256" key="3">
    <source>
        <dbReference type="ARBA" id="ARBA00004496"/>
    </source>
</evidence>
<feature type="compositionally biased region" description="Basic residues" evidence="10">
    <location>
        <begin position="106"/>
        <end position="122"/>
    </location>
</feature>
<protein>
    <recommendedName>
        <fullName evidence="5">Snurportin-1</fullName>
    </recommendedName>
</protein>
<feature type="region of interest" description="Disordered" evidence="10">
    <location>
        <begin position="100"/>
        <end position="122"/>
    </location>
</feature>
<evidence type="ECO:0000256" key="10">
    <source>
        <dbReference type="SAM" id="MobiDB-lite"/>
    </source>
</evidence>
<evidence type="ECO:0000256" key="6">
    <source>
        <dbReference type="ARBA" id="ARBA00022448"/>
    </source>
</evidence>
<accession>A0A0D0D604</accession>
<comment type="similarity">
    <text evidence="4">Belongs to the snurportin family.</text>
</comment>
<comment type="function">
    <text evidence="1">Functions as an U snRNP-specific nuclear import adapter. Involved in the trimethylguanosine (m3G)-cap-dependent nuclear import of U snRNPs. Binds specifically to the terminal m3G-cap U snRNAs.</text>
</comment>
<evidence type="ECO:0000256" key="8">
    <source>
        <dbReference type="ARBA" id="ARBA00022884"/>
    </source>
</evidence>
<evidence type="ECO:0000256" key="7">
    <source>
        <dbReference type="ARBA" id="ARBA00022490"/>
    </source>
</evidence>
<keyword evidence="9" id="KW-0539">Nucleus</keyword>
<reference evidence="12 13" key="1">
    <citation type="submission" date="2014-04" db="EMBL/GenBank/DDBJ databases">
        <authorList>
            <consortium name="DOE Joint Genome Institute"/>
            <person name="Kuo A."/>
            <person name="Kohler A."/>
            <person name="Jargeat P."/>
            <person name="Nagy L.G."/>
            <person name="Floudas D."/>
            <person name="Copeland A."/>
            <person name="Barry K.W."/>
            <person name="Cichocki N."/>
            <person name="Veneault-Fourrey C."/>
            <person name="LaButti K."/>
            <person name="Lindquist E.A."/>
            <person name="Lipzen A."/>
            <person name="Lundell T."/>
            <person name="Morin E."/>
            <person name="Murat C."/>
            <person name="Sun H."/>
            <person name="Tunlid A."/>
            <person name="Henrissat B."/>
            <person name="Grigoriev I.V."/>
            <person name="Hibbett D.S."/>
            <person name="Martin F."/>
            <person name="Nordberg H.P."/>
            <person name="Cantor M.N."/>
            <person name="Hua S.X."/>
        </authorList>
    </citation>
    <scope>NUCLEOTIDE SEQUENCE [LARGE SCALE GENOMIC DNA]</scope>
    <source>
        <strain evidence="12 13">Ve08.2h10</strain>
    </source>
</reference>
<dbReference type="Pfam" id="PF21974">
    <property type="entry name" value="SPN1_m3Gcap_bd"/>
    <property type="match status" value="1"/>
</dbReference>
<evidence type="ECO:0000256" key="4">
    <source>
        <dbReference type="ARBA" id="ARBA00007540"/>
    </source>
</evidence>
<evidence type="ECO:0000256" key="2">
    <source>
        <dbReference type="ARBA" id="ARBA00004123"/>
    </source>
</evidence>
<dbReference type="PANTHER" id="PTHR13403:SF6">
    <property type="entry name" value="SNURPORTIN-1"/>
    <property type="match status" value="1"/>
</dbReference>
<dbReference type="GO" id="GO:0005634">
    <property type="term" value="C:nucleus"/>
    <property type="evidence" value="ECO:0007669"/>
    <property type="project" value="UniProtKB-SubCell"/>
</dbReference>
<keyword evidence="8" id="KW-0694">RNA-binding</keyword>
<dbReference type="PANTHER" id="PTHR13403">
    <property type="entry name" value="SNURPORTIN1 RNUT1 PROTEIN RNA, U TRANSPORTER 1"/>
    <property type="match status" value="1"/>
</dbReference>
<sequence length="446" mass="49337">MVVDRKSSYKAPPTIVTDRLISQETRRAKALEEQKRRRAQKFDSSRQLDAFADLSLGVSDDDADDDIDEEPQVIRESIASYVSLVGPSDVPASAAVALKPDECGQPKKKRGKHKRKRTKAKPSKWADKCMYAELLEMNEEMSLWDEHANHVDDGLPSDLEKGWVAVAPVPTGKRCLAITHQSAAGVIGISPNTTLRSRLLGKMLLPRFPSSLPPLTVLDCILDANWKNNGILHVLDVIKWKGQDVADCETPFRLWWRDTRLAELPKFSPPSAGFSFTPASAEAHQPTSRPNSYNFAYPTSFVPVPYHTDTTLPTLLSAIIPVARSTREILVDIPNPTPFQFQPSSPTAMTIDAAEDRFGSRPTTTVPVHVTSDGLLLYVSHASYEEGTSPLSCWIPIQLIMGHGDQAEAASSESTSPLDLFQRLVQRRLSEVQCSHDSMHSDSMVM</sequence>
<dbReference type="GO" id="GO:0005737">
    <property type="term" value="C:cytoplasm"/>
    <property type="evidence" value="ECO:0007669"/>
    <property type="project" value="UniProtKB-SubCell"/>
</dbReference>
<gene>
    <name evidence="12" type="ORF">PAXRUDRAFT_834276</name>
</gene>
<dbReference type="Gene3D" id="3.30.470.30">
    <property type="entry name" value="DNA ligase/mRNA capping enzyme"/>
    <property type="match status" value="1"/>
</dbReference>
<evidence type="ECO:0000256" key="5">
    <source>
        <dbReference type="ARBA" id="ARBA00016034"/>
    </source>
</evidence>
<dbReference type="InterPro" id="IPR017336">
    <property type="entry name" value="Snurportin-1"/>
</dbReference>
<reference evidence="13" key="2">
    <citation type="submission" date="2015-01" db="EMBL/GenBank/DDBJ databases">
        <title>Evolutionary Origins and Diversification of the Mycorrhizal Mutualists.</title>
        <authorList>
            <consortium name="DOE Joint Genome Institute"/>
            <consortium name="Mycorrhizal Genomics Consortium"/>
            <person name="Kohler A."/>
            <person name="Kuo A."/>
            <person name="Nagy L.G."/>
            <person name="Floudas D."/>
            <person name="Copeland A."/>
            <person name="Barry K.W."/>
            <person name="Cichocki N."/>
            <person name="Veneault-Fourrey C."/>
            <person name="LaButti K."/>
            <person name="Lindquist E.A."/>
            <person name="Lipzen A."/>
            <person name="Lundell T."/>
            <person name="Morin E."/>
            <person name="Murat C."/>
            <person name="Riley R."/>
            <person name="Ohm R."/>
            <person name="Sun H."/>
            <person name="Tunlid A."/>
            <person name="Henrissat B."/>
            <person name="Grigoriev I.V."/>
            <person name="Hibbett D.S."/>
            <person name="Martin F."/>
        </authorList>
    </citation>
    <scope>NUCLEOTIDE SEQUENCE [LARGE SCALE GENOMIC DNA]</scope>
    <source>
        <strain evidence="13">Ve08.2h10</strain>
    </source>
</reference>
<keyword evidence="7" id="KW-0963">Cytoplasm</keyword>
<dbReference type="GO" id="GO:0003723">
    <property type="term" value="F:RNA binding"/>
    <property type="evidence" value="ECO:0007669"/>
    <property type="project" value="UniProtKB-KW"/>
</dbReference>
<evidence type="ECO:0000256" key="9">
    <source>
        <dbReference type="ARBA" id="ARBA00023242"/>
    </source>
</evidence>
<dbReference type="AlphaFoldDB" id="A0A0D0D604"/>
<evidence type="ECO:0000256" key="1">
    <source>
        <dbReference type="ARBA" id="ARBA00003975"/>
    </source>
</evidence>
<evidence type="ECO:0000259" key="11">
    <source>
        <dbReference type="Pfam" id="PF21974"/>
    </source>
</evidence>
<dbReference type="InterPro" id="IPR047857">
    <property type="entry name" value="Snurportin1_C"/>
</dbReference>
<organism evidence="12 13">
    <name type="scientific">Paxillus rubicundulus Ve08.2h10</name>
    <dbReference type="NCBI Taxonomy" id="930991"/>
    <lineage>
        <taxon>Eukaryota</taxon>
        <taxon>Fungi</taxon>
        <taxon>Dikarya</taxon>
        <taxon>Basidiomycota</taxon>
        <taxon>Agaricomycotina</taxon>
        <taxon>Agaricomycetes</taxon>
        <taxon>Agaricomycetidae</taxon>
        <taxon>Boletales</taxon>
        <taxon>Paxilineae</taxon>
        <taxon>Paxillaceae</taxon>
        <taxon>Paxillus</taxon>
    </lineage>
</organism>
<dbReference type="Proteomes" id="UP000054538">
    <property type="component" value="Unassembled WGS sequence"/>
</dbReference>
<dbReference type="InParanoid" id="A0A0D0D604"/>
<dbReference type="EMBL" id="KN826386">
    <property type="protein sequence ID" value="KIK79071.1"/>
    <property type="molecule type" value="Genomic_DNA"/>
</dbReference>
<name>A0A0D0D604_9AGAM</name>
<dbReference type="GO" id="GO:0061015">
    <property type="term" value="P:snRNA import into nucleus"/>
    <property type="evidence" value="ECO:0007669"/>
    <property type="project" value="InterPro"/>
</dbReference>
<proteinExistence type="inferred from homology"/>
<dbReference type="STRING" id="930991.A0A0D0D604"/>
<dbReference type="HOGENOM" id="CLU_048922_0_0_1"/>
<evidence type="ECO:0000313" key="13">
    <source>
        <dbReference type="Proteomes" id="UP000054538"/>
    </source>
</evidence>
<dbReference type="OrthoDB" id="10003593at2759"/>
<feature type="domain" description="Snurportin-1 m3G cap-binding" evidence="11">
    <location>
        <begin position="155"/>
        <end position="277"/>
    </location>
</feature>
<comment type="subcellular location">
    <subcellularLocation>
        <location evidence="3">Cytoplasm</location>
    </subcellularLocation>
    <subcellularLocation>
        <location evidence="2">Nucleus</location>
    </subcellularLocation>
</comment>
<keyword evidence="6" id="KW-0813">Transport</keyword>
<keyword evidence="13" id="KW-1185">Reference proteome</keyword>
<evidence type="ECO:0000313" key="12">
    <source>
        <dbReference type="EMBL" id="KIK79071.1"/>
    </source>
</evidence>